<dbReference type="RefSeq" id="WP_179795093.1">
    <property type="nucleotide sequence ID" value="NZ_BAABHP010000025.1"/>
</dbReference>
<dbReference type="Pfam" id="PF00480">
    <property type="entry name" value="ROK"/>
    <property type="match status" value="1"/>
</dbReference>
<keyword evidence="3" id="KW-1185">Reference proteome</keyword>
<protein>
    <submittedName>
        <fullName evidence="2">Putative NBD/HSP70 family sugar kinase</fullName>
    </submittedName>
</protein>
<keyword evidence="2" id="KW-0418">Kinase</keyword>
<dbReference type="InterPro" id="IPR049874">
    <property type="entry name" value="ROK_cs"/>
</dbReference>
<keyword evidence="2" id="KW-0808">Transferase</keyword>
<evidence type="ECO:0000256" key="1">
    <source>
        <dbReference type="ARBA" id="ARBA00006479"/>
    </source>
</evidence>
<dbReference type="PANTHER" id="PTHR18964">
    <property type="entry name" value="ROK (REPRESSOR, ORF, KINASE) FAMILY"/>
    <property type="match status" value="1"/>
</dbReference>
<comment type="caution">
    <text evidence="2">The sequence shown here is derived from an EMBL/GenBank/DDBJ whole genome shotgun (WGS) entry which is preliminary data.</text>
</comment>
<reference evidence="2 3" key="1">
    <citation type="submission" date="2020-07" db="EMBL/GenBank/DDBJ databases">
        <title>Sequencing the genomes of 1000 actinobacteria strains.</title>
        <authorList>
            <person name="Klenk H.-P."/>
        </authorList>
    </citation>
    <scope>NUCLEOTIDE SEQUENCE [LARGE SCALE GENOMIC DNA]</scope>
    <source>
        <strain evidence="2 3">DSM 45772</strain>
    </source>
</reference>
<dbReference type="Gene3D" id="3.30.420.40">
    <property type="match status" value="2"/>
</dbReference>
<dbReference type="InterPro" id="IPR036388">
    <property type="entry name" value="WH-like_DNA-bd_sf"/>
</dbReference>
<dbReference type="GO" id="GO:0016301">
    <property type="term" value="F:kinase activity"/>
    <property type="evidence" value="ECO:0007669"/>
    <property type="project" value="UniProtKB-KW"/>
</dbReference>
<dbReference type="InterPro" id="IPR000600">
    <property type="entry name" value="ROK"/>
</dbReference>
<evidence type="ECO:0000313" key="3">
    <source>
        <dbReference type="Proteomes" id="UP000535890"/>
    </source>
</evidence>
<dbReference type="EMBL" id="JACCBN010000001">
    <property type="protein sequence ID" value="NYD37543.1"/>
    <property type="molecule type" value="Genomic_DNA"/>
</dbReference>
<dbReference type="SUPFAM" id="SSF53067">
    <property type="entry name" value="Actin-like ATPase domain"/>
    <property type="match status" value="1"/>
</dbReference>
<name>A0A7Y9DXU6_9PSEU</name>
<dbReference type="Gene3D" id="1.10.10.10">
    <property type="entry name" value="Winged helix-like DNA-binding domain superfamily/Winged helix DNA-binding domain"/>
    <property type="match status" value="1"/>
</dbReference>
<dbReference type="InterPro" id="IPR043129">
    <property type="entry name" value="ATPase_NBD"/>
</dbReference>
<comment type="similarity">
    <text evidence="1">Belongs to the ROK (NagC/XylR) family.</text>
</comment>
<dbReference type="PANTHER" id="PTHR18964:SF173">
    <property type="entry name" value="GLUCOKINASE"/>
    <property type="match status" value="1"/>
</dbReference>
<dbReference type="InterPro" id="IPR036390">
    <property type="entry name" value="WH_DNA-bd_sf"/>
</dbReference>
<dbReference type="SUPFAM" id="SSF46785">
    <property type="entry name" value="Winged helix' DNA-binding domain"/>
    <property type="match status" value="1"/>
</dbReference>
<organism evidence="2 3">
    <name type="scientific">Actinomycetospora corticicola</name>
    <dbReference type="NCBI Taxonomy" id="663602"/>
    <lineage>
        <taxon>Bacteria</taxon>
        <taxon>Bacillati</taxon>
        <taxon>Actinomycetota</taxon>
        <taxon>Actinomycetes</taxon>
        <taxon>Pseudonocardiales</taxon>
        <taxon>Pseudonocardiaceae</taxon>
        <taxon>Actinomycetospora</taxon>
    </lineage>
</organism>
<proteinExistence type="inferred from homology"/>
<dbReference type="PROSITE" id="PS01125">
    <property type="entry name" value="ROK"/>
    <property type="match status" value="1"/>
</dbReference>
<dbReference type="Proteomes" id="UP000535890">
    <property type="component" value="Unassembled WGS sequence"/>
</dbReference>
<sequence>MSRALDLDEQVDDLVLLLDLVRHGRARTRPELARRSGLGRTVVSARLTRLLDADLVVEGELGPSTGGRAPRELRFRAEAGAVLVAEVGATGFAVGVTDLGGALREHRHRAWDVSAGPEATLDRIADDLEDLRGDVGDVAPIWGLGLGLPGPVEFASGRPVAPPIMPGWDGHPVREHLAGRFGVPVWVDNEVNTMALGELRHGVARGVSDLLYVKIGTGIGAGLVTGGRLHRGAQGAAGDLGHTAVHEDSGIVCRCGNRGCLEVLAGGGALARDAVTVARGGHSGRLAARLADAGELTARDVVEAAREGDQESRRMLEHAGVLIGTTLSVAVNLVNPAMVLLGGQVGASSDQVLAAVREIVYRRSLPLATRELRIEPSPLSGRAGLIGAATMVVDELLSPARLVRWLQDGSPVGRADLT</sequence>
<dbReference type="AlphaFoldDB" id="A0A7Y9DXU6"/>
<accession>A0A7Y9DXU6</accession>
<gene>
    <name evidence="2" type="ORF">BJ983_003645</name>
</gene>
<evidence type="ECO:0000313" key="2">
    <source>
        <dbReference type="EMBL" id="NYD37543.1"/>
    </source>
</evidence>